<proteinExistence type="predicted"/>
<accession>A0AAJ2S7R1</accession>
<comment type="caution">
    <text evidence="2">The sequence shown here is derived from an EMBL/GenBank/DDBJ whole genome shotgun (WGS) entry which is preliminary data.</text>
</comment>
<dbReference type="AlphaFoldDB" id="A0AAJ2S7R1"/>
<feature type="chain" id="PRO_5042571381" evidence="1">
    <location>
        <begin position="23"/>
        <end position="420"/>
    </location>
</feature>
<protein>
    <submittedName>
        <fullName evidence="2">Uncharacterized protein</fullName>
    </submittedName>
</protein>
<organism evidence="2 3">
    <name type="scientific">Scandinavium lactucae</name>
    <dbReference type="NCBI Taxonomy" id="3095028"/>
    <lineage>
        <taxon>Bacteria</taxon>
        <taxon>Pseudomonadati</taxon>
        <taxon>Pseudomonadota</taxon>
        <taxon>Gammaproteobacteria</taxon>
        <taxon>Enterobacterales</taxon>
        <taxon>Enterobacteriaceae</taxon>
        <taxon>Scandinavium</taxon>
    </lineage>
</organism>
<evidence type="ECO:0000313" key="3">
    <source>
        <dbReference type="Proteomes" id="UP001282336"/>
    </source>
</evidence>
<name>A0AAJ2S7R1_9ENTR</name>
<reference evidence="2" key="1">
    <citation type="submission" date="2023-11" db="EMBL/GenBank/DDBJ databases">
        <title>Scandinavium wanjuensis sp. nov., isolated from lettuce South Korea.</title>
        <authorList>
            <person name="Park J."/>
            <person name="Park S."/>
            <person name="Oh K.K."/>
            <person name="Cho G.S."/>
            <person name="Franz C.M.A.P."/>
        </authorList>
    </citation>
    <scope>NUCLEOTIDE SEQUENCE</scope>
    <source>
        <strain evidence="2">V105_12</strain>
    </source>
</reference>
<evidence type="ECO:0000256" key="1">
    <source>
        <dbReference type="SAM" id="SignalP"/>
    </source>
</evidence>
<evidence type="ECO:0000313" key="2">
    <source>
        <dbReference type="EMBL" id="MDX6031604.1"/>
    </source>
</evidence>
<keyword evidence="1" id="KW-0732">Signal</keyword>
<feature type="signal peptide" evidence="1">
    <location>
        <begin position="1"/>
        <end position="22"/>
    </location>
</feature>
<sequence length="420" mass="47146">MNIKALINILLASILLSFIVDASASSPKGGTFKFNQSNNNNGNAVDPMDIPLAMPISDFFGRKEDGEWEVEDGANIAVNIMYVVSEGYDDSNYADYYNSDFALKGYNPRQPAEDALSEDNDGADVLSLNDAKTNPFIYGKAADQPVNNIAVTTCHESVTVEEYTPSCSYWANDSDYTRYADLYRQYGNRLRVDTVLFPAIGRPTLGKPRRDVTADSAYGERQERIMYFPHRHLDLIHVEALILRSGGEAVNDEMDRRIVTFTYRRNTYSPTNTIFTLFRKDDVRDPVYPYYSPSLSWGAIHSDKPYIFTIPSRTFLPEKFDIRDVEAIHTRLSGLRRTTNWACLAEDDSGAATPAGRYCYGEGDTNHHELYRSNAYVCFYDHSVKKLPSGAAPERLSICGADGNTVTSSMPPKYDPDGER</sequence>
<dbReference type="Proteomes" id="UP001282336">
    <property type="component" value="Unassembled WGS sequence"/>
</dbReference>
<dbReference type="RefSeq" id="WP_319628166.1">
    <property type="nucleotide sequence ID" value="NZ_JAWXRB010000043.1"/>
</dbReference>
<dbReference type="EMBL" id="JAWXRC010000024">
    <property type="protein sequence ID" value="MDX6031604.1"/>
    <property type="molecule type" value="Genomic_DNA"/>
</dbReference>
<gene>
    <name evidence="2" type="ORF">SIL20_08800</name>
</gene>